<feature type="DNA-binding region" description="H-T-H motif" evidence="4">
    <location>
        <begin position="34"/>
        <end position="53"/>
    </location>
</feature>
<reference evidence="7" key="1">
    <citation type="submission" date="2016-11" db="EMBL/GenBank/DDBJ databases">
        <authorList>
            <person name="Varghese N."/>
            <person name="Submissions S."/>
        </authorList>
    </citation>
    <scope>NUCLEOTIDE SEQUENCE [LARGE SCALE GENOMIC DNA]</scope>
    <source>
        <strain evidence="7">DSM 16917</strain>
    </source>
</reference>
<dbReference type="InterPro" id="IPR009057">
    <property type="entry name" value="Homeodomain-like_sf"/>
</dbReference>
<name>A0A1M5YTK5_9GAMM</name>
<dbReference type="FunFam" id="1.10.10.60:FF:000141">
    <property type="entry name" value="TetR family transcriptional regulator"/>
    <property type="match status" value="1"/>
</dbReference>
<evidence type="ECO:0000313" key="7">
    <source>
        <dbReference type="Proteomes" id="UP000184268"/>
    </source>
</evidence>
<dbReference type="AlphaFoldDB" id="A0A1M5YTK5"/>
<protein>
    <submittedName>
        <fullName evidence="6">Transcriptional regulator, TetR family</fullName>
    </submittedName>
</protein>
<dbReference type="GO" id="GO:0003700">
    <property type="term" value="F:DNA-binding transcription factor activity"/>
    <property type="evidence" value="ECO:0007669"/>
    <property type="project" value="TreeGrafter"/>
</dbReference>
<evidence type="ECO:0000256" key="2">
    <source>
        <dbReference type="ARBA" id="ARBA00023125"/>
    </source>
</evidence>
<evidence type="ECO:0000259" key="5">
    <source>
        <dbReference type="PROSITE" id="PS50977"/>
    </source>
</evidence>
<evidence type="ECO:0000256" key="4">
    <source>
        <dbReference type="PROSITE-ProRule" id="PRU00335"/>
    </source>
</evidence>
<feature type="domain" description="HTH tetR-type" evidence="5">
    <location>
        <begin position="11"/>
        <end position="71"/>
    </location>
</feature>
<evidence type="ECO:0000256" key="1">
    <source>
        <dbReference type="ARBA" id="ARBA00023015"/>
    </source>
</evidence>
<dbReference type="GO" id="GO:0000976">
    <property type="term" value="F:transcription cis-regulatory region binding"/>
    <property type="evidence" value="ECO:0007669"/>
    <property type="project" value="TreeGrafter"/>
</dbReference>
<keyword evidence="2 4" id="KW-0238">DNA-binding</keyword>
<dbReference type="EMBL" id="FQXG01000008">
    <property type="protein sequence ID" value="SHI14893.1"/>
    <property type="molecule type" value="Genomic_DNA"/>
</dbReference>
<organism evidence="6 7">
    <name type="scientific">Ferrimonas marina</name>
    <dbReference type="NCBI Taxonomy" id="299255"/>
    <lineage>
        <taxon>Bacteria</taxon>
        <taxon>Pseudomonadati</taxon>
        <taxon>Pseudomonadota</taxon>
        <taxon>Gammaproteobacteria</taxon>
        <taxon>Alteromonadales</taxon>
        <taxon>Ferrimonadaceae</taxon>
        <taxon>Ferrimonas</taxon>
    </lineage>
</organism>
<dbReference type="Gene3D" id="1.10.357.10">
    <property type="entry name" value="Tetracycline Repressor, domain 2"/>
    <property type="match status" value="1"/>
</dbReference>
<dbReference type="RefSeq" id="WP_067660123.1">
    <property type="nucleotide sequence ID" value="NZ_FQXG01000008.1"/>
</dbReference>
<dbReference type="PROSITE" id="PS01081">
    <property type="entry name" value="HTH_TETR_1"/>
    <property type="match status" value="1"/>
</dbReference>
<dbReference type="PANTHER" id="PTHR30055">
    <property type="entry name" value="HTH-TYPE TRANSCRIPTIONAL REGULATOR RUTR"/>
    <property type="match status" value="1"/>
</dbReference>
<dbReference type="STRING" id="299255.SAMN02745129_4369"/>
<keyword evidence="7" id="KW-1185">Reference proteome</keyword>
<dbReference type="InterPro" id="IPR023772">
    <property type="entry name" value="DNA-bd_HTH_TetR-type_CS"/>
</dbReference>
<dbReference type="SUPFAM" id="SSF46689">
    <property type="entry name" value="Homeodomain-like"/>
    <property type="match status" value="1"/>
</dbReference>
<dbReference type="PRINTS" id="PR00455">
    <property type="entry name" value="HTHTETR"/>
</dbReference>
<dbReference type="Proteomes" id="UP000184268">
    <property type="component" value="Unassembled WGS sequence"/>
</dbReference>
<evidence type="ECO:0000313" key="6">
    <source>
        <dbReference type="EMBL" id="SHI14893.1"/>
    </source>
</evidence>
<dbReference type="PANTHER" id="PTHR30055:SF146">
    <property type="entry name" value="HTH-TYPE TRANSCRIPTIONAL DUAL REGULATOR CECR"/>
    <property type="match status" value="1"/>
</dbReference>
<evidence type="ECO:0000256" key="3">
    <source>
        <dbReference type="ARBA" id="ARBA00023163"/>
    </source>
</evidence>
<dbReference type="InterPro" id="IPR001647">
    <property type="entry name" value="HTH_TetR"/>
</dbReference>
<keyword evidence="1" id="KW-0805">Transcription regulation</keyword>
<accession>A0A1M5YTK5</accession>
<dbReference type="Pfam" id="PF00440">
    <property type="entry name" value="TetR_N"/>
    <property type="match status" value="1"/>
</dbReference>
<sequence length="227" mass="25112">MTRVRTNKPSEQRREEFLDAAEQLFMQQGYDSTSVNDLLKAVGLSKGAFYHHFDSKQAVLEALTDRMLTSFAPHIQGLIDDPALPALEKWRALMSQSNRWKLEHKDALLLQARAMHQGSNLKLRLTLTEKTRRLAVPLYAQLLAQGAREGVFDIEQPEATAELLFALLAAQGERITEILLAPDSAPEPVEACCQLLAASQQALERTLAAPAGSLPLADPALIAAWFE</sequence>
<dbReference type="InterPro" id="IPR050109">
    <property type="entry name" value="HTH-type_TetR-like_transc_reg"/>
</dbReference>
<dbReference type="OrthoDB" id="9798857at2"/>
<keyword evidence="3" id="KW-0804">Transcription</keyword>
<dbReference type="PROSITE" id="PS50977">
    <property type="entry name" value="HTH_TETR_2"/>
    <property type="match status" value="1"/>
</dbReference>
<proteinExistence type="predicted"/>
<gene>
    <name evidence="6" type="ORF">SAMN02745129_4369</name>
</gene>